<dbReference type="InterPro" id="IPR008332">
    <property type="entry name" value="MethylG_MeTrfase_N"/>
</dbReference>
<keyword evidence="5 8" id="KW-0227">DNA damage</keyword>
<evidence type="ECO:0000259" key="10">
    <source>
        <dbReference type="Pfam" id="PF02870"/>
    </source>
</evidence>
<feature type="active site" description="Nucleophile; methyl group acceptor" evidence="8">
    <location>
        <position position="136"/>
    </location>
</feature>
<comment type="catalytic activity">
    <reaction evidence="1 8">
        <text>a 4-O-methyl-thymidine in DNA + L-cysteinyl-[protein] = a thymidine in DNA + S-methyl-L-cysteinyl-[protein]</text>
        <dbReference type="Rhea" id="RHEA:53428"/>
        <dbReference type="Rhea" id="RHEA-COMP:10131"/>
        <dbReference type="Rhea" id="RHEA-COMP:10132"/>
        <dbReference type="Rhea" id="RHEA-COMP:13555"/>
        <dbReference type="Rhea" id="RHEA-COMP:13556"/>
        <dbReference type="ChEBI" id="CHEBI:29950"/>
        <dbReference type="ChEBI" id="CHEBI:82612"/>
        <dbReference type="ChEBI" id="CHEBI:137386"/>
        <dbReference type="ChEBI" id="CHEBI:137387"/>
        <dbReference type="EC" id="2.1.1.63"/>
    </reaction>
</comment>
<dbReference type="EC" id="2.1.1.63" evidence="8"/>
<accession>A0ABV7LTY0</accession>
<dbReference type="Pfam" id="PF02870">
    <property type="entry name" value="Methyltransf_1N"/>
    <property type="match status" value="1"/>
</dbReference>
<dbReference type="GO" id="GO:0032259">
    <property type="term" value="P:methylation"/>
    <property type="evidence" value="ECO:0007669"/>
    <property type="project" value="UniProtKB-KW"/>
</dbReference>
<protein>
    <recommendedName>
        <fullName evidence="8">Methylated-DNA--protein-cysteine methyltransferase</fullName>
        <ecNumber evidence="8">2.1.1.63</ecNumber>
    </recommendedName>
    <alternativeName>
        <fullName evidence="8">6-O-methylguanine-DNA methyltransferase</fullName>
        <shortName evidence="8">MGMT</shortName>
    </alternativeName>
    <alternativeName>
        <fullName evidence="8">O-6-methylguanine-DNA-alkyltransferase</fullName>
    </alternativeName>
</protein>
<dbReference type="InterPro" id="IPR036217">
    <property type="entry name" value="MethylDNA_cys_MeTrfase_DNAb"/>
</dbReference>
<feature type="domain" description="Methylated-DNA-[protein]-cysteine S-methyltransferase DNA binding" evidence="9">
    <location>
        <begin position="85"/>
        <end position="164"/>
    </location>
</feature>
<organism evidence="11 12">
    <name type="scientific">Litchfieldella rifensis</name>
    <dbReference type="NCBI Taxonomy" id="762643"/>
    <lineage>
        <taxon>Bacteria</taxon>
        <taxon>Pseudomonadati</taxon>
        <taxon>Pseudomonadota</taxon>
        <taxon>Gammaproteobacteria</taxon>
        <taxon>Oceanospirillales</taxon>
        <taxon>Halomonadaceae</taxon>
        <taxon>Litchfieldella</taxon>
    </lineage>
</organism>
<comment type="subcellular location">
    <subcellularLocation>
        <location evidence="8">Cytoplasm</location>
    </subcellularLocation>
</comment>
<dbReference type="InterPro" id="IPR036631">
    <property type="entry name" value="MGMT_N_sf"/>
</dbReference>
<evidence type="ECO:0000313" key="11">
    <source>
        <dbReference type="EMBL" id="MFC3285997.1"/>
    </source>
</evidence>
<keyword evidence="12" id="KW-1185">Reference proteome</keyword>
<dbReference type="InterPro" id="IPR036388">
    <property type="entry name" value="WH-like_DNA-bd_sf"/>
</dbReference>
<proteinExistence type="inferred from homology"/>
<dbReference type="HAMAP" id="MF_00772">
    <property type="entry name" value="OGT"/>
    <property type="match status" value="1"/>
</dbReference>
<dbReference type="NCBIfam" id="TIGR00589">
    <property type="entry name" value="ogt"/>
    <property type="match status" value="1"/>
</dbReference>
<evidence type="ECO:0000256" key="5">
    <source>
        <dbReference type="ARBA" id="ARBA00022763"/>
    </source>
</evidence>
<evidence type="ECO:0000256" key="6">
    <source>
        <dbReference type="ARBA" id="ARBA00023204"/>
    </source>
</evidence>
<comment type="function">
    <text evidence="8">Involved in the cellular defense against the biological effects of O6-methylguanine (O6-MeG) and O4-methylthymine (O4-MeT) in DNA. Repairs the methylated nucleobase in DNA by stoichiometrically transferring the methyl group to a cysteine residue in the enzyme. This is a suicide reaction: the enzyme is irreversibly inactivated.</text>
</comment>
<dbReference type="GO" id="GO:0003908">
    <property type="term" value="F:methylated-DNA-[protein]-cysteine S-methyltransferase activity"/>
    <property type="evidence" value="ECO:0007669"/>
    <property type="project" value="UniProtKB-EC"/>
</dbReference>
<evidence type="ECO:0000259" key="9">
    <source>
        <dbReference type="Pfam" id="PF01035"/>
    </source>
</evidence>
<dbReference type="InterPro" id="IPR014048">
    <property type="entry name" value="MethylDNA_cys_MeTrfase_DNA-bd"/>
</dbReference>
<dbReference type="Proteomes" id="UP001595579">
    <property type="component" value="Unassembled WGS sequence"/>
</dbReference>
<dbReference type="EMBL" id="JBHRUG010000048">
    <property type="protein sequence ID" value="MFC3285997.1"/>
    <property type="molecule type" value="Genomic_DNA"/>
</dbReference>
<evidence type="ECO:0000256" key="4">
    <source>
        <dbReference type="ARBA" id="ARBA00022679"/>
    </source>
</evidence>
<dbReference type="RefSeq" id="WP_386776764.1">
    <property type="nucleotide sequence ID" value="NZ_JBHRUG010000048.1"/>
</dbReference>
<reference evidence="12" key="1">
    <citation type="journal article" date="2019" name="Int. J. Syst. Evol. Microbiol.">
        <title>The Global Catalogue of Microorganisms (GCM) 10K type strain sequencing project: providing services to taxonomists for standard genome sequencing and annotation.</title>
        <authorList>
            <consortium name="The Broad Institute Genomics Platform"/>
            <consortium name="The Broad Institute Genome Sequencing Center for Infectious Disease"/>
            <person name="Wu L."/>
            <person name="Ma J."/>
        </authorList>
    </citation>
    <scope>NUCLEOTIDE SEQUENCE [LARGE SCALE GENOMIC DNA]</scope>
    <source>
        <strain evidence="12">CECT 7698</strain>
    </source>
</reference>
<evidence type="ECO:0000256" key="7">
    <source>
        <dbReference type="ARBA" id="ARBA00049348"/>
    </source>
</evidence>
<name>A0ABV7LTY0_9GAMM</name>
<comment type="similarity">
    <text evidence="8">Belongs to the MGMT family.</text>
</comment>
<evidence type="ECO:0000256" key="2">
    <source>
        <dbReference type="ARBA" id="ARBA00022490"/>
    </source>
</evidence>
<comment type="caution">
    <text evidence="11">The sequence shown here is derived from an EMBL/GenBank/DDBJ whole genome shotgun (WGS) entry which is preliminary data.</text>
</comment>
<sequence length="173" mass="19458">MTLNDDFNDCLNDYLDYYQPPGETPLGLLRLRASEAGLTEVAFVETRDETPRPHPHTERCREQLAEYFAGRRLDFDLPLAPHGTPFQQSVWAQLRRIPFGETCSYAEVAERIGRLKAMRAVGAANGRNPLAIVVPCHRVIGRNGQLTGYAGGLDRKRWLLLHEQAHLGYALSS</sequence>
<dbReference type="Gene3D" id="3.30.160.70">
    <property type="entry name" value="Methylated DNA-protein cysteine methyltransferase domain"/>
    <property type="match status" value="1"/>
</dbReference>
<comment type="catalytic activity">
    <reaction evidence="7 8">
        <text>a 6-O-methyl-2'-deoxyguanosine in DNA + L-cysteinyl-[protein] = S-methyl-L-cysteinyl-[protein] + a 2'-deoxyguanosine in DNA</text>
        <dbReference type="Rhea" id="RHEA:24000"/>
        <dbReference type="Rhea" id="RHEA-COMP:10131"/>
        <dbReference type="Rhea" id="RHEA-COMP:10132"/>
        <dbReference type="Rhea" id="RHEA-COMP:11367"/>
        <dbReference type="Rhea" id="RHEA-COMP:11368"/>
        <dbReference type="ChEBI" id="CHEBI:29950"/>
        <dbReference type="ChEBI" id="CHEBI:82612"/>
        <dbReference type="ChEBI" id="CHEBI:85445"/>
        <dbReference type="ChEBI" id="CHEBI:85448"/>
        <dbReference type="EC" id="2.1.1.63"/>
    </reaction>
</comment>
<evidence type="ECO:0000256" key="3">
    <source>
        <dbReference type="ARBA" id="ARBA00022603"/>
    </source>
</evidence>
<dbReference type="SUPFAM" id="SSF46767">
    <property type="entry name" value="Methylated DNA-protein cysteine methyltransferase, C-terminal domain"/>
    <property type="match status" value="1"/>
</dbReference>
<keyword evidence="4 8" id="KW-0808">Transferase</keyword>
<dbReference type="Pfam" id="PF01035">
    <property type="entry name" value="DNA_binding_1"/>
    <property type="match status" value="1"/>
</dbReference>
<dbReference type="SUPFAM" id="SSF53155">
    <property type="entry name" value="Methylated DNA-protein cysteine methyltransferase domain"/>
    <property type="match status" value="1"/>
</dbReference>
<evidence type="ECO:0000256" key="1">
    <source>
        <dbReference type="ARBA" id="ARBA00001286"/>
    </source>
</evidence>
<keyword evidence="3 8" id="KW-0489">Methyltransferase</keyword>
<dbReference type="Gene3D" id="1.10.10.10">
    <property type="entry name" value="Winged helix-like DNA-binding domain superfamily/Winged helix DNA-binding domain"/>
    <property type="match status" value="1"/>
</dbReference>
<dbReference type="PROSITE" id="PS00374">
    <property type="entry name" value="MGMT"/>
    <property type="match status" value="1"/>
</dbReference>
<dbReference type="InterPro" id="IPR023546">
    <property type="entry name" value="MGMT"/>
</dbReference>
<dbReference type="PANTHER" id="PTHR10815">
    <property type="entry name" value="METHYLATED-DNA--PROTEIN-CYSTEINE METHYLTRANSFERASE"/>
    <property type="match status" value="1"/>
</dbReference>
<keyword evidence="6 8" id="KW-0234">DNA repair</keyword>
<dbReference type="PANTHER" id="PTHR10815:SF5">
    <property type="entry name" value="METHYLATED-DNA--PROTEIN-CYSTEINE METHYLTRANSFERASE"/>
    <property type="match status" value="1"/>
</dbReference>
<evidence type="ECO:0000256" key="8">
    <source>
        <dbReference type="HAMAP-Rule" id="MF_00772"/>
    </source>
</evidence>
<evidence type="ECO:0000313" key="12">
    <source>
        <dbReference type="Proteomes" id="UP001595579"/>
    </source>
</evidence>
<feature type="domain" description="Methylguanine DNA methyltransferase ribonuclease-like" evidence="10">
    <location>
        <begin position="23"/>
        <end position="81"/>
    </location>
</feature>
<dbReference type="InterPro" id="IPR001497">
    <property type="entry name" value="MethylDNA_cys_MeTrfase_AS"/>
</dbReference>
<comment type="miscellaneous">
    <text evidence="8">This enzyme catalyzes only one turnover and therefore is not strictly catalytic. According to one definition, an enzyme is a biocatalyst that acts repeatedly and over many reaction cycles.</text>
</comment>
<dbReference type="GO" id="GO:0016829">
    <property type="term" value="F:lyase activity"/>
    <property type="evidence" value="ECO:0007669"/>
    <property type="project" value="UniProtKB-KW"/>
</dbReference>
<gene>
    <name evidence="11" type="ORF">ACFOEV_20570</name>
</gene>
<keyword evidence="2 8" id="KW-0963">Cytoplasm</keyword>
<keyword evidence="11" id="KW-0456">Lyase</keyword>
<dbReference type="CDD" id="cd06445">
    <property type="entry name" value="ATase"/>
    <property type="match status" value="1"/>
</dbReference>